<dbReference type="OrthoDB" id="9795117at2"/>
<dbReference type="RefSeq" id="WP_158353767.1">
    <property type="nucleotide sequence ID" value="NZ_CP034852.1"/>
</dbReference>
<dbReference type="PANTHER" id="PTHR37526:SF1">
    <property type="entry name" value="PROTEIN TUSB"/>
    <property type="match status" value="1"/>
</dbReference>
<accession>A0A4D6YJY5</accession>
<dbReference type="Proteomes" id="UP000298782">
    <property type="component" value="Chromosome"/>
</dbReference>
<keyword evidence="2" id="KW-1185">Reference proteome</keyword>
<dbReference type="GO" id="GO:1990228">
    <property type="term" value="C:sulfurtransferase complex"/>
    <property type="evidence" value="ECO:0007669"/>
    <property type="project" value="TreeGrafter"/>
</dbReference>
<dbReference type="InterPro" id="IPR027396">
    <property type="entry name" value="DsrEFH-like"/>
</dbReference>
<evidence type="ECO:0000313" key="1">
    <source>
        <dbReference type="EMBL" id="QCI26931.1"/>
    </source>
</evidence>
<dbReference type="GO" id="GO:0016740">
    <property type="term" value="F:transferase activity"/>
    <property type="evidence" value="ECO:0007669"/>
    <property type="project" value="UniProtKB-KW"/>
</dbReference>
<evidence type="ECO:0000313" key="2">
    <source>
        <dbReference type="Proteomes" id="UP000298782"/>
    </source>
</evidence>
<dbReference type="PANTHER" id="PTHR37526">
    <property type="entry name" value="PROTEIN TUSB"/>
    <property type="match status" value="1"/>
</dbReference>
<dbReference type="NCBIfam" id="TIGR03011">
    <property type="entry name" value="sulf_tusB_dsrH"/>
    <property type="match status" value="1"/>
</dbReference>
<organism evidence="1 2">
    <name type="scientific">Buchnera aphidicola</name>
    <name type="common">Thelaxes californica</name>
    <dbReference type="NCBI Taxonomy" id="1315998"/>
    <lineage>
        <taxon>Bacteria</taxon>
        <taxon>Pseudomonadati</taxon>
        <taxon>Pseudomonadota</taxon>
        <taxon>Gammaproteobacteria</taxon>
        <taxon>Enterobacterales</taxon>
        <taxon>Erwiniaceae</taxon>
        <taxon>Buchnera</taxon>
    </lineage>
</organism>
<sequence length="95" mass="11316">MLHILMSSPFKTNIDYIVKFLNDFDDFLALQNGVLIALKNNVFLRHFKKKKVTLFVLQEDIIARGLEYQVSKIFHIINYTQFVTLTVKNKHQMKW</sequence>
<reference evidence="1 2" key="1">
    <citation type="submission" date="2018-12" db="EMBL/GenBank/DDBJ databases">
        <authorList>
            <person name="Chong R.A."/>
        </authorList>
    </citation>
    <scope>NUCLEOTIDE SEQUENCE [LARGE SCALE GENOMIC DNA]</scope>
    <source>
        <strain evidence="1 2">Tca</strain>
    </source>
</reference>
<dbReference type="SUPFAM" id="SSF75169">
    <property type="entry name" value="DsrEFH-like"/>
    <property type="match status" value="1"/>
</dbReference>
<reference evidence="1 2" key="2">
    <citation type="submission" date="2019-05" db="EMBL/GenBank/DDBJ databases">
        <title>Genome evolution of the obligate endosymbiont Buchnera aphidicola.</title>
        <authorList>
            <person name="Moran N.A."/>
        </authorList>
    </citation>
    <scope>NUCLEOTIDE SEQUENCE [LARGE SCALE GENOMIC DNA]</scope>
    <source>
        <strain evidence="1 2">Tca</strain>
    </source>
</reference>
<keyword evidence="1" id="KW-0808">Transferase</keyword>
<dbReference type="InterPro" id="IPR007215">
    <property type="entry name" value="Sulphur_relay_TusB/DsrH"/>
</dbReference>
<dbReference type="GO" id="GO:0002143">
    <property type="term" value="P:tRNA wobble position uridine thiolation"/>
    <property type="evidence" value="ECO:0007669"/>
    <property type="project" value="InterPro"/>
</dbReference>
<gene>
    <name evidence="1" type="primary">tusB</name>
    <name evidence="1" type="ORF">D9V80_02115</name>
</gene>
<dbReference type="Pfam" id="PF04077">
    <property type="entry name" value="DsrH"/>
    <property type="match status" value="1"/>
</dbReference>
<dbReference type="Gene3D" id="3.40.1260.10">
    <property type="entry name" value="DsrEFH-like"/>
    <property type="match status" value="1"/>
</dbReference>
<dbReference type="AlphaFoldDB" id="A0A4D6YJY5"/>
<dbReference type="NCBIfam" id="NF010035">
    <property type="entry name" value="PRK13510.1"/>
    <property type="match status" value="1"/>
</dbReference>
<protein>
    <submittedName>
        <fullName evidence="1">Sulfurtransferase complex subunit TusB</fullName>
    </submittedName>
</protein>
<dbReference type="EMBL" id="CP034852">
    <property type="protein sequence ID" value="QCI26931.1"/>
    <property type="molecule type" value="Genomic_DNA"/>
</dbReference>
<name>A0A4D6YJY5_9GAMM</name>
<proteinExistence type="predicted"/>